<dbReference type="Proteomes" id="UP000298596">
    <property type="component" value="Plasmid p1"/>
</dbReference>
<sequence length="84" mass="9079">MPAKRAGEGRARIVALILGDTLTLPTLRVGPFPLPGRERGRKRTPTPYRTQRMTPLSNGVQAPMVTPAARRALPVHSLQVSTGL</sequence>
<gene>
    <name evidence="2" type="ORF">D3867_18650</name>
</gene>
<feature type="region of interest" description="Disordered" evidence="1">
    <location>
        <begin position="29"/>
        <end position="60"/>
    </location>
</feature>
<dbReference type="EMBL" id="CP032331">
    <property type="protein sequence ID" value="QCO04005.1"/>
    <property type="molecule type" value="Genomic_DNA"/>
</dbReference>
<name>A0A4D8Q1K8_AZOBR</name>
<proteinExistence type="predicted"/>
<keyword evidence="2" id="KW-0614">Plasmid</keyword>
<organism evidence="2 3">
    <name type="scientific">Azospirillum brasilense</name>
    <dbReference type="NCBI Taxonomy" id="192"/>
    <lineage>
        <taxon>Bacteria</taxon>
        <taxon>Pseudomonadati</taxon>
        <taxon>Pseudomonadota</taxon>
        <taxon>Alphaproteobacteria</taxon>
        <taxon>Rhodospirillales</taxon>
        <taxon>Azospirillaceae</taxon>
        <taxon>Azospirillum</taxon>
    </lineage>
</organism>
<dbReference type="AlphaFoldDB" id="A0A4D8Q1K8"/>
<geneLocation type="plasmid" evidence="2">
    <name>p1</name>
</geneLocation>
<evidence type="ECO:0000313" key="3">
    <source>
        <dbReference type="Proteomes" id="UP000298596"/>
    </source>
</evidence>
<evidence type="ECO:0000313" key="2">
    <source>
        <dbReference type="EMBL" id="QCO04005.1"/>
    </source>
</evidence>
<evidence type="ECO:0000256" key="1">
    <source>
        <dbReference type="SAM" id="MobiDB-lite"/>
    </source>
</evidence>
<protein>
    <submittedName>
        <fullName evidence="2">Uncharacterized protein</fullName>
    </submittedName>
</protein>
<reference evidence="2 3" key="1">
    <citation type="submission" date="2018-09" db="EMBL/GenBank/DDBJ databases">
        <title>Whole genome based analysis of evolution and adaptive divergence in Indian and Brazilian strains of Azospirillum brasilense.</title>
        <authorList>
            <person name="Singh C."/>
            <person name="Tripathi A.K."/>
        </authorList>
    </citation>
    <scope>NUCLEOTIDE SEQUENCE [LARGE SCALE GENOMIC DNA]</scope>
    <source>
        <strain evidence="2 3">MTCC4036</strain>
        <plasmid evidence="2 3">p1</plasmid>
    </source>
</reference>
<feature type="compositionally biased region" description="Polar residues" evidence="1">
    <location>
        <begin position="47"/>
        <end position="60"/>
    </location>
</feature>
<accession>A0A4D8Q1K8</accession>